<evidence type="ECO:0000256" key="2">
    <source>
        <dbReference type="ARBA" id="ARBA00022723"/>
    </source>
</evidence>
<protein>
    <submittedName>
        <fullName evidence="5">Molybdenum ABC transporter periplasmic molybdate-binding protein</fullName>
    </submittedName>
</protein>
<dbReference type="PANTHER" id="PTHR30632">
    <property type="entry name" value="MOLYBDATE-BINDING PERIPLASMIC PROTEIN"/>
    <property type="match status" value="1"/>
</dbReference>
<dbReference type="InterPro" id="IPR050682">
    <property type="entry name" value="ModA/WtpA"/>
</dbReference>
<keyword evidence="6" id="KW-1185">Reference proteome</keyword>
<dbReference type="RefSeq" id="WP_353109138.1">
    <property type="nucleotide sequence ID" value="NZ_APND01000001.1"/>
</dbReference>
<proteinExistence type="inferred from homology"/>
<evidence type="ECO:0000256" key="4">
    <source>
        <dbReference type="SAM" id="SignalP"/>
    </source>
</evidence>
<reference evidence="5 6" key="1">
    <citation type="submission" date="2013-03" db="EMBL/GenBank/DDBJ databases">
        <title>Salinisphaera dokdonensis CL-ES53 Genome Sequencing.</title>
        <authorList>
            <person name="Li C."/>
            <person name="Lai Q."/>
            <person name="Shao Z."/>
        </authorList>
    </citation>
    <scope>NUCLEOTIDE SEQUENCE [LARGE SCALE GENOMIC DNA]</scope>
    <source>
        <strain evidence="5 6">CL-ES53</strain>
    </source>
</reference>
<organism evidence="5 6">
    <name type="scientific">Salinisphaera dokdonensis CL-ES53</name>
    <dbReference type="NCBI Taxonomy" id="1304272"/>
    <lineage>
        <taxon>Bacteria</taxon>
        <taxon>Pseudomonadati</taxon>
        <taxon>Pseudomonadota</taxon>
        <taxon>Gammaproteobacteria</taxon>
        <taxon>Salinisphaerales</taxon>
        <taxon>Salinisphaeraceae</taxon>
        <taxon>Salinisphaera</taxon>
    </lineage>
</organism>
<feature type="chain" id="PRO_5045453763" evidence="4">
    <location>
        <begin position="27"/>
        <end position="262"/>
    </location>
</feature>
<dbReference type="NCBIfam" id="NF007958">
    <property type="entry name" value="PRK10677.1"/>
    <property type="match status" value="1"/>
</dbReference>
<name>A0ABV2AX27_9GAMM</name>
<dbReference type="Gene3D" id="3.40.190.10">
    <property type="entry name" value="Periplasmic binding protein-like II"/>
    <property type="match status" value="2"/>
</dbReference>
<evidence type="ECO:0000256" key="1">
    <source>
        <dbReference type="ARBA" id="ARBA00009175"/>
    </source>
</evidence>
<dbReference type="SUPFAM" id="SSF53850">
    <property type="entry name" value="Periplasmic binding protein-like II"/>
    <property type="match status" value="1"/>
</dbReference>
<comment type="similarity">
    <text evidence="1">Belongs to the bacterial solute-binding protein ModA family.</text>
</comment>
<sequence>MKSALARVLAVLFMVGGLGVALPAAAQGDRVLVFAAASLKNAVDDVASAYEASHDTDLRVSYAGSSTLARQIEQGAPAAVYISANEAWMDRLEERGRIMAATRVDLLRNDLVLVAPSDRGVRPTLAQKSDLFAALGANGYLAMANTEAVPAGIYGRQALQQLGLWNELQGRIAQAEDVRAALALVARGETPLGVVYASDAVAEHGVRVIETFAADSHDPIIYPAALVTDADTPAARDFLAFLQSEPARQLFKQWGFSIAGAE</sequence>
<keyword evidence="3 4" id="KW-0732">Signal</keyword>
<dbReference type="Pfam" id="PF13531">
    <property type="entry name" value="SBP_bac_11"/>
    <property type="match status" value="1"/>
</dbReference>
<evidence type="ECO:0000256" key="3">
    <source>
        <dbReference type="ARBA" id="ARBA00022729"/>
    </source>
</evidence>
<comment type="caution">
    <text evidence="5">The sequence shown here is derived from an EMBL/GenBank/DDBJ whole genome shotgun (WGS) entry which is preliminary data.</text>
</comment>
<dbReference type="Proteomes" id="UP001460888">
    <property type="component" value="Unassembled WGS sequence"/>
</dbReference>
<dbReference type="InterPro" id="IPR005950">
    <property type="entry name" value="ModA"/>
</dbReference>
<keyword evidence="2" id="KW-0479">Metal-binding</keyword>
<evidence type="ECO:0000313" key="5">
    <source>
        <dbReference type="EMBL" id="MES1928206.1"/>
    </source>
</evidence>
<accession>A0ABV2AX27</accession>
<feature type="signal peptide" evidence="4">
    <location>
        <begin position="1"/>
        <end position="26"/>
    </location>
</feature>
<dbReference type="PANTHER" id="PTHR30632:SF17">
    <property type="entry name" value="MOLYBDATE-BINDING PROTEIN MODA"/>
    <property type="match status" value="1"/>
</dbReference>
<dbReference type="PIRSF" id="PIRSF004846">
    <property type="entry name" value="ModA"/>
    <property type="match status" value="1"/>
</dbReference>
<evidence type="ECO:0000313" key="6">
    <source>
        <dbReference type="Proteomes" id="UP001460888"/>
    </source>
</evidence>
<dbReference type="CDD" id="cd13536">
    <property type="entry name" value="PBP2_EcModA"/>
    <property type="match status" value="1"/>
</dbReference>
<dbReference type="NCBIfam" id="TIGR01256">
    <property type="entry name" value="modA"/>
    <property type="match status" value="1"/>
</dbReference>
<gene>
    <name evidence="5" type="ORF">SADO_03085</name>
</gene>
<dbReference type="EMBL" id="APND01000001">
    <property type="protein sequence ID" value="MES1928206.1"/>
    <property type="molecule type" value="Genomic_DNA"/>
</dbReference>